<sequence>MQSSDLFSSFGSFGRAHIDILFSSCCLLFARVASLSGIEVRNPIDFFPMRLIETNIHVAVQASERTLCGGEGFCGHFTLPRESGRVLRNQVAHLSSNLH</sequence>
<gene>
    <name evidence="1" type="ORF">OAUR00152_LOCUS16358</name>
</gene>
<organism evidence="1">
    <name type="scientific">Odontella aurita</name>
    <dbReference type="NCBI Taxonomy" id="265563"/>
    <lineage>
        <taxon>Eukaryota</taxon>
        <taxon>Sar</taxon>
        <taxon>Stramenopiles</taxon>
        <taxon>Ochrophyta</taxon>
        <taxon>Bacillariophyta</taxon>
        <taxon>Mediophyceae</taxon>
        <taxon>Biddulphiophycidae</taxon>
        <taxon>Eupodiscales</taxon>
        <taxon>Odontellaceae</taxon>
        <taxon>Odontella</taxon>
    </lineage>
</organism>
<protein>
    <submittedName>
        <fullName evidence="1">Uncharacterized protein</fullName>
    </submittedName>
</protein>
<reference evidence="1" key="1">
    <citation type="submission" date="2021-01" db="EMBL/GenBank/DDBJ databases">
        <authorList>
            <person name="Corre E."/>
            <person name="Pelletier E."/>
            <person name="Niang G."/>
            <person name="Scheremetjew M."/>
            <person name="Finn R."/>
            <person name="Kale V."/>
            <person name="Holt S."/>
            <person name="Cochrane G."/>
            <person name="Meng A."/>
            <person name="Brown T."/>
            <person name="Cohen L."/>
        </authorList>
    </citation>
    <scope>NUCLEOTIDE SEQUENCE</scope>
    <source>
        <strain evidence="1">Isolate 1302-5</strain>
    </source>
</reference>
<evidence type="ECO:0000313" key="1">
    <source>
        <dbReference type="EMBL" id="CAE2242102.1"/>
    </source>
</evidence>
<proteinExistence type="predicted"/>
<accession>A0A7S4IWS3</accession>
<name>A0A7S4IWS3_9STRA</name>
<dbReference type="EMBL" id="HBKQ01024032">
    <property type="protein sequence ID" value="CAE2242102.1"/>
    <property type="molecule type" value="Transcribed_RNA"/>
</dbReference>
<dbReference type="AlphaFoldDB" id="A0A7S4IWS3"/>